<comment type="caution">
    <text evidence="2">The sequence shown here is derived from an EMBL/GenBank/DDBJ whole genome shotgun (WGS) entry which is preliminary data.</text>
</comment>
<proteinExistence type="predicted"/>
<dbReference type="InterPro" id="IPR004360">
    <property type="entry name" value="Glyas_Fos-R_dOase_dom"/>
</dbReference>
<dbReference type="SUPFAM" id="SSF54593">
    <property type="entry name" value="Glyoxalase/Bleomycin resistance protein/Dihydroxybiphenyl dioxygenase"/>
    <property type="match status" value="1"/>
</dbReference>
<organism evidence="2 3">
    <name type="scientific">Streptomyces lanatus</name>
    <dbReference type="NCBI Taxonomy" id="66900"/>
    <lineage>
        <taxon>Bacteria</taxon>
        <taxon>Bacillati</taxon>
        <taxon>Actinomycetota</taxon>
        <taxon>Actinomycetes</taxon>
        <taxon>Kitasatosporales</taxon>
        <taxon>Streptomycetaceae</taxon>
        <taxon>Streptomyces</taxon>
    </lineage>
</organism>
<feature type="domain" description="VOC" evidence="1">
    <location>
        <begin position="1"/>
        <end position="106"/>
    </location>
</feature>
<dbReference type="RefSeq" id="WP_190075292.1">
    <property type="nucleotide sequence ID" value="NZ_BNBM01000024.1"/>
</dbReference>
<protein>
    <submittedName>
        <fullName evidence="2">VOC family protein</fullName>
    </submittedName>
</protein>
<name>A0ABV1Y3Y9_9ACTN</name>
<dbReference type="InterPro" id="IPR029068">
    <property type="entry name" value="Glyas_Bleomycin-R_OHBP_Dase"/>
</dbReference>
<gene>
    <name evidence="2" type="ORF">ABT384_38845</name>
</gene>
<evidence type="ECO:0000313" key="2">
    <source>
        <dbReference type="EMBL" id="MER7378572.1"/>
    </source>
</evidence>
<sequence length="106" mass="11761">MFGKLTVIKIYCDDLDTMVAFYRDRLGLRIREEYPGVSVVFDTGHDGELIIQKGDQPNAIAFTEVDIPAAHKEIGDLGPTGIVPHKTGERFEITDPEGNQLIFVNA</sequence>
<dbReference type="Pfam" id="PF00903">
    <property type="entry name" value="Glyoxalase"/>
    <property type="match status" value="1"/>
</dbReference>
<dbReference type="EMBL" id="JBEPFB010000025">
    <property type="protein sequence ID" value="MER7378572.1"/>
    <property type="molecule type" value="Genomic_DNA"/>
</dbReference>
<dbReference type="Gene3D" id="3.10.180.10">
    <property type="entry name" value="2,3-Dihydroxybiphenyl 1,2-Dioxygenase, domain 1"/>
    <property type="match status" value="1"/>
</dbReference>
<evidence type="ECO:0000313" key="3">
    <source>
        <dbReference type="Proteomes" id="UP001486207"/>
    </source>
</evidence>
<dbReference type="PROSITE" id="PS51819">
    <property type="entry name" value="VOC"/>
    <property type="match status" value="1"/>
</dbReference>
<evidence type="ECO:0000259" key="1">
    <source>
        <dbReference type="PROSITE" id="PS51819"/>
    </source>
</evidence>
<reference evidence="2 3" key="1">
    <citation type="submission" date="2024-06" db="EMBL/GenBank/DDBJ databases">
        <title>The Natural Products Discovery Center: Release of the First 8490 Sequenced Strains for Exploring Actinobacteria Biosynthetic Diversity.</title>
        <authorList>
            <person name="Kalkreuter E."/>
            <person name="Kautsar S.A."/>
            <person name="Yang D."/>
            <person name="Bader C.D."/>
            <person name="Teijaro C.N."/>
            <person name="Fluegel L."/>
            <person name="Davis C.M."/>
            <person name="Simpson J.R."/>
            <person name="Lauterbach L."/>
            <person name="Steele A.D."/>
            <person name="Gui C."/>
            <person name="Meng S."/>
            <person name="Li G."/>
            <person name="Viehrig K."/>
            <person name="Ye F."/>
            <person name="Su P."/>
            <person name="Kiefer A.F."/>
            <person name="Nichols A."/>
            <person name="Cepeda A.J."/>
            <person name="Yan W."/>
            <person name="Fan B."/>
            <person name="Jiang Y."/>
            <person name="Adhikari A."/>
            <person name="Zheng C.-J."/>
            <person name="Schuster L."/>
            <person name="Cowan T.M."/>
            <person name="Smanski M.J."/>
            <person name="Chevrette M.G."/>
            <person name="De Carvalho L.P.S."/>
            <person name="Shen B."/>
        </authorList>
    </citation>
    <scope>NUCLEOTIDE SEQUENCE [LARGE SCALE GENOMIC DNA]</scope>
    <source>
        <strain evidence="2 3">NPDC000155</strain>
    </source>
</reference>
<keyword evidence="3" id="KW-1185">Reference proteome</keyword>
<accession>A0ABV1Y3Y9</accession>
<dbReference type="InterPro" id="IPR037523">
    <property type="entry name" value="VOC_core"/>
</dbReference>
<dbReference type="CDD" id="cd06587">
    <property type="entry name" value="VOC"/>
    <property type="match status" value="1"/>
</dbReference>
<dbReference type="Proteomes" id="UP001486207">
    <property type="component" value="Unassembled WGS sequence"/>
</dbReference>